<feature type="region of interest" description="Disordered" evidence="1">
    <location>
        <begin position="478"/>
        <end position="530"/>
    </location>
</feature>
<sequence length="568" mass="62430">MVEKFLLNLEYECTRQSIAIPWDDIAHRFHPGATAAGVQQHFARLRSVMAAEGHLIPPKVPTKKDRGPVDSTIRGYLRRDIDEDGNVVVRPVKYAEPLEHPTFNRADAHDIGAYGTNGDNDTPENCEPSSASKATRSRRKTRVPIKYEDFNESESEFETESDLDAHERVEVRSDEPDLDDDDGTLQSPPLDERPIRGGDDTELERRALQLYTRNRNPKMFTNDPRPVHFCHGEWLTFPQVCAKAITLEEAYGYPDVECGFIITHHARLGAPPTLGHFQSSNMDYPVTSYPHTYRPVGGAVNTMPSRLNNLGTRSSNNVNTMPLRLNHLGTRSSNNVNTMSPRLNSLDTSSNNNQPAPVTPKGNTHANVGLPGPLNNAGSSAGSGRGFNSDFSSPTEFNPGGTMSSPTDYKSPADHNTSVQWANVDNDRWPVDDFPAWMLHHNVRDNTHAGMSSGAGNNQAFNTGDYLHHMNYMTAGQVGSTAGRNSGSSVGTNNVGSFSGPSSSPAIKHRASPQDDTSPELLSTSDLRPSHESVIEDLNFDEDFNHFELIGHPSDDNDATGLSYKSEQ</sequence>
<evidence type="ECO:0000313" key="2">
    <source>
        <dbReference type="EMBL" id="OIW27459.1"/>
    </source>
</evidence>
<dbReference type="OrthoDB" id="3903267at2759"/>
<protein>
    <recommendedName>
        <fullName evidence="4">Myb-like domain-containing protein</fullName>
    </recommendedName>
</protein>
<dbReference type="STRING" id="1408157.A0A1J7IJJ4"/>
<dbReference type="EMBL" id="KV875099">
    <property type="protein sequence ID" value="OIW27459.1"/>
    <property type="molecule type" value="Genomic_DNA"/>
</dbReference>
<accession>A0A1J7IJJ4</accession>
<dbReference type="AlphaFoldDB" id="A0A1J7IJJ4"/>
<keyword evidence="3" id="KW-1185">Reference proteome</keyword>
<feature type="region of interest" description="Disordered" evidence="1">
    <location>
        <begin position="327"/>
        <end position="415"/>
    </location>
</feature>
<feature type="region of interest" description="Disordered" evidence="1">
    <location>
        <begin position="100"/>
        <end position="199"/>
    </location>
</feature>
<gene>
    <name evidence="2" type="ORF">CONLIGDRAFT_431549</name>
</gene>
<feature type="compositionally biased region" description="Low complexity" evidence="1">
    <location>
        <begin position="375"/>
        <end position="389"/>
    </location>
</feature>
<feature type="compositionally biased region" description="Acidic residues" evidence="1">
    <location>
        <begin position="150"/>
        <end position="162"/>
    </location>
</feature>
<feature type="region of interest" description="Disordered" evidence="1">
    <location>
        <begin position="549"/>
        <end position="568"/>
    </location>
</feature>
<organism evidence="2 3">
    <name type="scientific">Coniochaeta ligniaria NRRL 30616</name>
    <dbReference type="NCBI Taxonomy" id="1408157"/>
    <lineage>
        <taxon>Eukaryota</taxon>
        <taxon>Fungi</taxon>
        <taxon>Dikarya</taxon>
        <taxon>Ascomycota</taxon>
        <taxon>Pezizomycotina</taxon>
        <taxon>Sordariomycetes</taxon>
        <taxon>Sordariomycetidae</taxon>
        <taxon>Coniochaetales</taxon>
        <taxon>Coniochaetaceae</taxon>
        <taxon>Coniochaeta</taxon>
    </lineage>
</organism>
<dbReference type="InParanoid" id="A0A1J7IJJ4"/>
<feature type="compositionally biased region" description="Polar residues" evidence="1">
    <location>
        <begin position="329"/>
        <end position="366"/>
    </location>
</feature>
<name>A0A1J7IJJ4_9PEZI</name>
<feature type="compositionally biased region" description="Polar residues" evidence="1">
    <location>
        <begin position="514"/>
        <end position="527"/>
    </location>
</feature>
<evidence type="ECO:0008006" key="4">
    <source>
        <dbReference type="Google" id="ProtNLM"/>
    </source>
</evidence>
<evidence type="ECO:0000256" key="1">
    <source>
        <dbReference type="SAM" id="MobiDB-lite"/>
    </source>
</evidence>
<evidence type="ECO:0000313" key="3">
    <source>
        <dbReference type="Proteomes" id="UP000182658"/>
    </source>
</evidence>
<feature type="compositionally biased region" description="Polar residues" evidence="1">
    <location>
        <begin position="390"/>
        <end position="415"/>
    </location>
</feature>
<feature type="compositionally biased region" description="Basic and acidic residues" evidence="1">
    <location>
        <begin position="190"/>
        <end position="199"/>
    </location>
</feature>
<feature type="compositionally biased region" description="Low complexity" evidence="1">
    <location>
        <begin position="483"/>
        <end position="500"/>
    </location>
</feature>
<feature type="compositionally biased region" description="Basic and acidic residues" evidence="1">
    <location>
        <begin position="163"/>
        <end position="175"/>
    </location>
</feature>
<dbReference type="Proteomes" id="UP000182658">
    <property type="component" value="Unassembled WGS sequence"/>
</dbReference>
<proteinExistence type="predicted"/>
<reference evidence="2 3" key="1">
    <citation type="submission" date="2016-10" db="EMBL/GenBank/DDBJ databases">
        <title>Draft genome sequence of Coniochaeta ligniaria NRRL30616, a lignocellulolytic fungus for bioabatement of inhibitors in plant biomass hydrolysates.</title>
        <authorList>
            <consortium name="DOE Joint Genome Institute"/>
            <person name="Jimenez D.J."/>
            <person name="Hector R.E."/>
            <person name="Riley R."/>
            <person name="Sun H."/>
            <person name="Grigoriev I.V."/>
            <person name="Van Elsas J.D."/>
            <person name="Nichols N.N."/>
        </authorList>
    </citation>
    <scope>NUCLEOTIDE SEQUENCE [LARGE SCALE GENOMIC DNA]</scope>
    <source>
        <strain evidence="2 3">NRRL 30616</strain>
    </source>
</reference>